<name>A0A176WRJ1_MARPO</name>
<proteinExistence type="predicted"/>
<gene>
    <name evidence="2" type="ORF">AXG93_400s1010</name>
</gene>
<feature type="compositionally biased region" description="Basic and acidic residues" evidence="1">
    <location>
        <begin position="1"/>
        <end position="10"/>
    </location>
</feature>
<dbReference type="AlphaFoldDB" id="A0A176WRJ1"/>
<sequence length="210" mass="22888">MNSTSHEHGKGFRKRKPTPKPTPKPEASHGKGGHGASTQEMRCYGTQAADDGKALPPPHDPNRRRGEGLGGEAPRLTWVESRGDPKLACRTAMLLAPGKIRDRVMWPLTCDNLISPAPVAAPLRLSPSASETRARLLVPHLTSQSTSVAPIVQIYPIGPLTPHDPRSSKLRQPVPFSTTFDSSSHLLLLLLFFRRRTQIPVAKLRSSEAP</sequence>
<organism evidence="2 3">
    <name type="scientific">Marchantia polymorpha subsp. ruderalis</name>
    <dbReference type="NCBI Taxonomy" id="1480154"/>
    <lineage>
        <taxon>Eukaryota</taxon>
        <taxon>Viridiplantae</taxon>
        <taxon>Streptophyta</taxon>
        <taxon>Embryophyta</taxon>
        <taxon>Marchantiophyta</taxon>
        <taxon>Marchantiopsida</taxon>
        <taxon>Marchantiidae</taxon>
        <taxon>Marchantiales</taxon>
        <taxon>Marchantiaceae</taxon>
        <taxon>Marchantia</taxon>
    </lineage>
</organism>
<evidence type="ECO:0000256" key="1">
    <source>
        <dbReference type="SAM" id="MobiDB-lite"/>
    </source>
</evidence>
<dbReference type="EMBL" id="LVLJ01000301">
    <property type="protein sequence ID" value="OAE34906.1"/>
    <property type="molecule type" value="Genomic_DNA"/>
</dbReference>
<feature type="region of interest" description="Disordered" evidence="1">
    <location>
        <begin position="1"/>
        <end position="77"/>
    </location>
</feature>
<dbReference type="Proteomes" id="UP000077202">
    <property type="component" value="Unassembled WGS sequence"/>
</dbReference>
<reference evidence="2" key="1">
    <citation type="submission" date="2016-03" db="EMBL/GenBank/DDBJ databases">
        <title>Mechanisms controlling the formation of the plant cell surface in tip-growing cells are functionally conserved among land plants.</title>
        <authorList>
            <person name="Honkanen S."/>
            <person name="Jones V.A."/>
            <person name="Morieri G."/>
            <person name="Champion C."/>
            <person name="Hetherington A.J."/>
            <person name="Kelly S."/>
            <person name="Saint-Marcoux D."/>
            <person name="Proust H."/>
            <person name="Prescott H."/>
            <person name="Dolan L."/>
        </authorList>
    </citation>
    <scope>NUCLEOTIDE SEQUENCE [LARGE SCALE GENOMIC DNA]</scope>
    <source>
        <tissue evidence="2">Whole gametophyte</tissue>
    </source>
</reference>
<accession>A0A176WRJ1</accession>
<evidence type="ECO:0000313" key="3">
    <source>
        <dbReference type="Proteomes" id="UP000077202"/>
    </source>
</evidence>
<keyword evidence="3" id="KW-1185">Reference proteome</keyword>
<comment type="caution">
    <text evidence="2">The sequence shown here is derived from an EMBL/GenBank/DDBJ whole genome shotgun (WGS) entry which is preliminary data.</text>
</comment>
<evidence type="ECO:0000313" key="2">
    <source>
        <dbReference type="EMBL" id="OAE34906.1"/>
    </source>
</evidence>
<protein>
    <submittedName>
        <fullName evidence="2">Uncharacterized protein</fullName>
    </submittedName>
</protein>